<sequence>MLAQLMIEWQFLLSYAKNQPDKQMNYWLFKTEPDVFGIDHLATNPNQSEMWDGVRNYQARNFLRDQVKVGDLVFIYHSSCKNIGIAGITEVVKAGYPDPTQFNPESKYFDPKSNIDTPRWYCVDIKFSQKFDQVLPLKQIKLMPEITELGLVKKGHRLSIMPVVPTEWHSLLQQCSQ</sequence>
<organism evidence="2 3">
    <name type="scientific">Catenovulum agarivorans DS-2</name>
    <dbReference type="NCBI Taxonomy" id="1328313"/>
    <lineage>
        <taxon>Bacteria</taxon>
        <taxon>Pseudomonadati</taxon>
        <taxon>Pseudomonadota</taxon>
        <taxon>Gammaproteobacteria</taxon>
        <taxon>Alteromonadales</taxon>
        <taxon>Alteromonadaceae</taxon>
        <taxon>Catenovulum</taxon>
    </lineage>
</organism>
<accession>W7QTL9</accession>
<dbReference type="PANTHER" id="PTHR14087:SF7">
    <property type="entry name" value="THYMOCYTE NUCLEAR PROTEIN 1"/>
    <property type="match status" value="1"/>
</dbReference>
<comment type="caution">
    <text evidence="2">The sequence shown here is derived from an EMBL/GenBank/DDBJ whole genome shotgun (WGS) entry which is preliminary data.</text>
</comment>
<dbReference type="InterPro" id="IPR015947">
    <property type="entry name" value="PUA-like_sf"/>
</dbReference>
<reference evidence="2 3" key="1">
    <citation type="journal article" date="2014" name="Genome Announc.">
        <title>Draft Genome Sequence of the Agar-Degrading Bacterium Catenovulum sp. Strain DS-2, Isolated from Intestines of Haliotis diversicolor.</title>
        <authorList>
            <person name="Shan D."/>
            <person name="Li X."/>
            <person name="Gu Z."/>
            <person name="Wei G."/>
            <person name="Gao Z."/>
            <person name="Shao Z."/>
        </authorList>
    </citation>
    <scope>NUCLEOTIDE SEQUENCE [LARGE SCALE GENOMIC DNA]</scope>
    <source>
        <strain evidence="2 3">DS-2</strain>
    </source>
</reference>
<evidence type="ECO:0000313" key="2">
    <source>
        <dbReference type="EMBL" id="EWH08775.1"/>
    </source>
</evidence>
<dbReference type="eggNOG" id="COG2947">
    <property type="taxonomic scope" value="Bacteria"/>
</dbReference>
<dbReference type="Pfam" id="PF01878">
    <property type="entry name" value="EVE"/>
    <property type="match status" value="1"/>
</dbReference>
<dbReference type="CDD" id="cd21133">
    <property type="entry name" value="EVE"/>
    <property type="match status" value="1"/>
</dbReference>
<feature type="domain" description="EVE" evidence="1">
    <location>
        <begin position="25"/>
        <end position="173"/>
    </location>
</feature>
<dbReference type="AlphaFoldDB" id="W7QTL9"/>
<dbReference type="Gene3D" id="3.10.590.10">
    <property type="entry name" value="ph1033 like domains"/>
    <property type="match status" value="1"/>
</dbReference>
<evidence type="ECO:0000259" key="1">
    <source>
        <dbReference type="Pfam" id="PF01878"/>
    </source>
</evidence>
<dbReference type="Proteomes" id="UP000019276">
    <property type="component" value="Unassembled WGS sequence"/>
</dbReference>
<dbReference type="STRING" id="1328313.DS2_15729"/>
<dbReference type="SUPFAM" id="SSF88697">
    <property type="entry name" value="PUA domain-like"/>
    <property type="match status" value="1"/>
</dbReference>
<dbReference type="InterPro" id="IPR052181">
    <property type="entry name" value="5hmC_binding"/>
</dbReference>
<gene>
    <name evidence="2" type="ORF">DS2_15729</name>
</gene>
<dbReference type="InterPro" id="IPR047197">
    <property type="entry name" value="THYN1-like_EVE"/>
</dbReference>
<evidence type="ECO:0000313" key="3">
    <source>
        <dbReference type="Proteomes" id="UP000019276"/>
    </source>
</evidence>
<dbReference type="PANTHER" id="PTHR14087">
    <property type="entry name" value="THYMOCYTE NUCLEAR PROTEIN 1"/>
    <property type="match status" value="1"/>
</dbReference>
<dbReference type="InterPro" id="IPR002740">
    <property type="entry name" value="EVE_domain"/>
</dbReference>
<name>W7QTL9_9ALTE</name>
<dbReference type="EMBL" id="ARZY01000037">
    <property type="protein sequence ID" value="EWH08775.1"/>
    <property type="molecule type" value="Genomic_DNA"/>
</dbReference>
<protein>
    <recommendedName>
        <fullName evidence="1">EVE domain-containing protein</fullName>
    </recommendedName>
</protein>
<dbReference type="PATRIC" id="fig|1328313.3.peg.3210"/>
<proteinExistence type="predicted"/>
<keyword evidence="3" id="KW-1185">Reference proteome</keyword>